<evidence type="ECO:0000313" key="1">
    <source>
        <dbReference type="EMBL" id="GIY57170.1"/>
    </source>
</evidence>
<dbReference type="EMBL" id="BPLR01012867">
    <property type="protein sequence ID" value="GIY57170.1"/>
    <property type="molecule type" value="Genomic_DNA"/>
</dbReference>
<accession>A0AAV4UHJ8</accession>
<dbReference type="AlphaFoldDB" id="A0AAV4UHJ8"/>
<keyword evidence="2" id="KW-1185">Reference proteome</keyword>
<protein>
    <submittedName>
        <fullName evidence="1">Uncharacterized protein</fullName>
    </submittedName>
</protein>
<sequence length="115" mass="12956">MCESQQLSSNMNTGSSFAKLLRYGYFKISSENPSITFEKVMDDAEFPNAISKNFRSNLFQFRQKLRSLLGHSTSEKDPKLSTCSCALKKCSSLQGQRTIGVPFAQMMSSFRFISV</sequence>
<reference evidence="1 2" key="1">
    <citation type="submission" date="2021-06" db="EMBL/GenBank/DDBJ databases">
        <title>Caerostris extrusa draft genome.</title>
        <authorList>
            <person name="Kono N."/>
            <person name="Arakawa K."/>
        </authorList>
    </citation>
    <scope>NUCLEOTIDE SEQUENCE [LARGE SCALE GENOMIC DNA]</scope>
</reference>
<proteinExistence type="predicted"/>
<name>A0AAV4UHJ8_CAEEX</name>
<gene>
    <name evidence="1" type="ORF">CEXT_92151</name>
</gene>
<evidence type="ECO:0000313" key="2">
    <source>
        <dbReference type="Proteomes" id="UP001054945"/>
    </source>
</evidence>
<comment type="caution">
    <text evidence="1">The sequence shown here is derived from an EMBL/GenBank/DDBJ whole genome shotgun (WGS) entry which is preliminary data.</text>
</comment>
<organism evidence="1 2">
    <name type="scientific">Caerostris extrusa</name>
    <name type="common">Bark spider</name>
    <name type="synonym">Caerostris bankana</name>
    <dbReference type="NCBI Taxonomy" id="172846"/>
    <lineage>
        <taxon>Eukaryota</taxon>
        <taxon>Metazoa</taxon>
        <taxon>Ecdysozoa</taxon>
        <taxon>Arthropoda</taxon>
        <taxon>Chelicerata</taxon>
        <taxon>Arachnida</taxon>
        <taxon>Araneae</taxon>
        <taxon>Araneomorphae</taxon>
        <taxon>Entelegynae</taxon>
        <taxon>Araneoidea</taxon>
        <taxon>Araneidae</taxon>
        <taxon>Caerostris</taxon>
    </lineage>
</organism>
<dbReference type="Proteomes" id="UP001054945">
    <property type="component" value="Unassembled WGS sequence"/>
</dbReference>